<sequence length="93" mass="10585">MESSSCNFQHIINSRNLTCGDTMLPSPEIQRIISHCTNWNRYLWTLYQCIYPALIFSEGQPYRSSLVSILISQSAEGKYTCVPSDYSLLTAVQ</sequence>
<dbReference type="AlphaFoldDB" id="A0AAV4MBT8"/>
<dbReference type="Proteomes" id="UP001054945">
    <property type="component" value="Unassembled WGS sequence"/>
</dbReference>
<organism evidence="1 2">
    <name type="scientific">Caerostris extrusa</name>
    <name type="common">Bark spider</name>
    <name type="synonym">Caerostris bankana</name>
    <dbReference type="NCBI Taxonomy" id="172846"/>
    <lineage>
        <taxon>Eukaryota</taxon>
        <taxon>Metazoa</taxon>
        <taxon>Ecdysozoa</taxon>
        <taxon>Arthropoda</taxon>
        <taxon>Chelicerata</taxon>
        <taxon>Arachnida</taxon>
        <taxon>Araneae</taxon>
        <taxon>Araneomorphae</taxon>
        <taxon>Entelegynae</taxon>
        <taxon>Araneoidea</taxon>
        <taxon>Araneidae</taxon>
        <taxon>Caerostris</taxon>
    </lineage>
</organism>
<keyword evidence="2" id="KW-1185">Reference proteome</keyword>
<proteinExistence type="predicted"/>
<comment type="caution">
    <text evidence="1">The sequence shown here is derived from an EMBL/GenBank/DDBJ whole genome shotgun (WGS) entry which is preliminary data.</text>
</comment>
<evidence type="ECO:0000313" key="2">
    <source>
        <dbReference type="Proteomes" id="UP001054945"/>
    </source>
</evidence>
<evidence type="ECO:0000313" key="1">
    <source>
        <dbReference type="EMBL" id="GIX69730.1"/>
    </source>
</evidence>
<protein>
    <submittedName>
        <fullName evidence="1">Uncharacterized protein</fullName>
    </submittedName>
</protein>
<reference evidence="1 2" key="1">
    <citation type="submission" date="2021-06" db="EMBL/GenBank/DDBJ databases">
        <title>Caerostris extrusa draft genome.</title>
        <authorList>
            <person name="Kono N."/>
            <person name="Arakawa K."/>
        </authorList>
    </citation>
    <scope>NUCLEOTIDE SEQUENCE [LARGE SCALE GENOMIC DNA]</scope>
</reference>
<name>A0AAV4MBT8_CAEEX</name>
<gene>
    <name evidence="1" type="ORF">CEXT_804921</name>
</gene>
<accession>A0AAV4MBT8</accession>
<dbReference type="EMBL" id="BPLR01002078">
    <property type="protein sequence ID" value="GIX69730.1"/>
    <property type="molecule type" value="Genomic_DNA"/>
</dbReference>